<name>M4Z4E5_9BRAD</name>
<dbReference type="KEGG" id="aol:S58_18300"/>
<dbReference type="FunFam" id="3.40.30.10:FF:000010">
    <property type="entry name" value="Glutathione peroxidase"/>
    <property type="match status" value="1"/>
</dbReference>
<evidence type="ECO:0000256" key="2">
    <source>
        <dbReference type="ARBA" id="ARBA00022559"/>
    </source>
</evidence>
<feature type="domain" description="Thioredoxin" evidence="6">
    <location>
        <begin position="1"/>
        <end position="158"/>
    </location>
</feature>
<gene>
    <name evidence="7" type="ORF">S58_18300</name>
</gene>
<dbReference type="PIRSF" id="PIRSF000303">
    <property type="entry name" value="Glutathion_perox"/>
    <property type="match status" value="1"/>
</dbReference>
<dbReference type="OrthoDB" id="9785502at2"/>
<evidence type="ECO:0000256" key="3">
    <source>
        <dbReference type="ARBA" id="ARBA00023002"/>
    </source>
</evidence>
<evidence type="ECO:0000313" key="8">
    <source>
        <dbReference type="Proteomes" id="UP000011841"/>
    </source>
</evidence>
<dbReference type="RefSeq" id="WP_015664965.1">
    <property type="nucleotide sequence ID" value="NC_020453.1"/>
</dbReference>
<dbReference type="GO" id="GO:0034599">
    <property type="term" value="P:cellular response to oxidative stress"/>
    <property type="evidence" value="ECO:0007669"/>
    <property type="project" value="TreeGrafter"/>
</dbReference>
<sequence length="158" mass="17189">MASIYDFTATSLSGEEVPLKRFEGQVLLIVNTASACGFTPQYRGLEALHRAYADRGFAVLGFPCNQFGAQEPGTAEEIGAFCAGKYDVTFPLFAKIDVNGADAHPLYRFLKGEKTGLLGSAIKWNFTKFLVDRTGHVVSRHAPTTTPEALKKDIEALL</sequence>
<dbReference type="GO" id="GO:0004601">
    <property type="term" value="F:peroxidase activity"/>
    <property type="evidence" value="ECO:0007669"/>
    <property type="project" value="UniProtKB-KW"/>
</dbReference>
<feature type="active site" evidence="4">
    <location>
        <position position="36"/>
    </location>
</feature>
<evidence type="ECO:0000256" key="5">
    <source>
        <dbReference type="RuleBase" id="RU000499"/>
    </source>
</evidence>
<dbReference type="CDD" id="cd00340">
    <property type="entry name" value="GSH_Peroxidase"/>
    <property type="match status" value="1"/>
</dbReference>
<dbReference type="InterPro" id="IPR000889">
    <property type="entry name" value="Glutathione_peroxidase"/>
</dbReference>
<dbReference type="Proteomes" id="UP000011841">
    <property type="component" value="Chromosome"/>
</dbReference>
<reference evidence="7 8" key="1">
    <citation type="journal article" date="2013" name="Appl. Environ. Microbiol.">
        <title>Genome analysis suggests that the soil oligotrophic bacterium Agromonas oligotrophica (Bradyrhizobium oligotrophicum) is a nitrogen-fixing symbiont of Aeschynomene indica.</title>
        <authorList>
            <person name="Okubo T."/>
            <person name="Fukushima S."/>
            <person name="Itakura M."/>
            <person name="Oshima K."/>
            <person name="Longtonglang A."/>
            <person name="Teaumroong N."/>
            <person name="Mitsui H."/>
            <person name="Hattori M."/>
            <person name="Hattori R."/>
            <person name="Hattori T."/>
            <person name="Minamisawa K."/>
        </authorList>
    </citation>
    <scope>NUCLEOTIDE SEQUENCE [LARGE SCALE GENOMIC DNA]</scope>
    <source>
        <strain evidence="7 8">S58</strain>
    </source>
</reference>
<keyword evidence="3 5" id="KW-0560">Oxidoreductase</keyword>
<dbReference type="eggNOG" id="COG0386">
    <property type="taxonomic scope" value="Bacteria"/>
</dbReference>
<dbReference type="SUPFAM" id="SSF52833">
    <property type="entry name" value="Thioredoxin-like"/>
    <property type="match status" value="1"/>
</dbReference>
<dbReference type="Pfam" id="PF00255">
    <property type="entry name" value="GSHPx"/>
    <property type="match status" value="1"/>
</dbReference>
<proteinExistence type="inferred from homology"/>
<dbReference type="STRING" id="1245469.S58_18300"/>
<dbReference type="PANTHER" id="PTHR11592">
    <property type="entry name" value="GLUTATHIONE PEROXIDASE"/>
    <property type="match status" value="1"/>
</dbReference>
<keyword evidence="2 5" id="KW-0575">Peroxidase</keyword>
<dbReference type="InterPro" id="IPR013766">
    <property type="entry name" value="Thioredoxin_domain"/>
</dbReference>
<dbReference type="PROSITE" id="PS51355">
    <property type="entry name" value="GLUTATHIONE_PEROXID_3"/>
    <property type="match status" value="1"/>
</dbReference>
<evidence type="ECO:0000313" key="7">
    <source>
        <dbReference type="EMBL" id="BAM87837.1"/>
    </source>
</evidence>
<dbReference type="Gene3D" id="3.40.30.10">
    <property type="entry name" value="Glutaredoxin"/>
    <property type="match status" value="1"/>
</dbReference>
<evidence type="ECO:0000256" key="1">
    <source>
        <dbReference type="ARBA" id="ARBA00006926"/>
    </source>
</evidence>
<dbReference type="HOGENOM" id="CLU_029507_2_2_5"/>
<protein>
    <recommendedName>
        <fullName evidence="5">Glutathione peroxidase</fullName>
    </recommendedName>
</protein>
<dbReference type="GeneID" id="301815752"/>
<dbReference type="EMBL" id="AP012603">
    <property type="protein sequence ID" value="BAM87837.1"/>
    <property type="molecule type" value="Genomic_DNA"/>
</dbReference>
<dbReference type="AlphaFoldDB" id="M4Z4E5"/>
<dbReference type="InterPro" id="IPR029759">
    <property type="entry name" value="GPX_AS"/>
</dbReference>
<evidence type="ECO:0000256" key="4">
    <source>
        <dbReference type="PIRSR" id="PIRSR000303-1"/>
    </source>
</evidence>
<evidence type="ECO:0000259" key="6">
    <source>
        <dbReference type="PROSITE" id="PS51352"/>
    </source>
</evidence>
<dbReference type="PROSITE" id="PS00460">
    <property type="entry name" value="GLUTATHIONE_PEROXID_1"/>
    <property type="match status" value="1"/>
</dbReference>
<accession>M4Z4E5</accession>
<keyword evidence="8" id="KW-1185">Reference proteome</keyword>
<dbReference type="PANTHER" id="PTHR11592:SF78">
    <property type="entry name" value="GLUTATHIONE PEROXIDASE"/>
    <property type="match status" value="1"/>
</dbReference>
<dbReference type="PROSITE" id="PS51352">
    <property type="entry name" value="THIOREDOXIN_2"/>
    <property type="match status" value="1"/>
</dbReference>
<dbReference type="PROSITE" id="PS00763">
    <property type="entry name" value="GLUTATHIONE_PEROXID_2"/>
    <property type="match status" value="1"/>
</dbReference>
<dbReference type="InterPro" id="IPR036249">
    <property type="entry name" value="Thioredoxin-like_sf"/>
</dbReference>
<dbReference type="PATRIC" id="fig|1245469.3.peg.1866"/>
<dbReference type="InterPro" id="IPR029760">
    <property type="entry name" value="GPX_CS"/>
</dbReference>
<comment type="similarity">
    <text evidence="1 5">Belongs to the glutathione peroxidase family.</text>
</comment>
<dbReference type="PRINTS" id="PR01011">
    <property type="entry name" value="GLUTPROXDASE"/>
</dbReference>
<organism evidence="7 8">
    <name type="scientific">Bradyrhizobium oligotrophicum S58</name>
    <dbReference type="NCBI Taxonomy" id="1245469"/>
    <lineage>
        <taxon>Bacteria</taxon>
        <taxon>Pseudomonadati</taxon>
        <taxon>Pseudomonadota</taxon>
        <taxon>Alphaproteobacteria</taxon>
        <taxon>Hyphomicrobiales</taxon>
        <taxon>Nitrobacteraceae</taxon>
        <taxon>Bradyrhizobium</taxon>
    </lineage>
</organism>